<evidence type="ECO:0000259" key="7">
    <source>
        <dbReference type="Pfam" id="PF01058"/>
    </source>
</evidence>
<comment type="caution">
    <text evidence="8">The sequence shown here is derived from an EMBL/GenBank/DDBJ whole genome shotgun (WGS) entry which is preliminary data.</text>
</comment>
<feature type="domain" description="NADH:ubiquinone oxidoreductase-like 20kDa subunit" evidence="7">
    <location>
        <begin position="39"/>
        <end position="148"/>
    </location>
</feature>
<dbReference type="AlphaFoldDB" id="A0A135L7V8"/>
<dbReference type="PANTHER" id="PTHR42989">
    <property type="entry name" value="HYDROGENASE-4 COMPONENT I"/>
    <property type="match status" value="1"/>
</dbReference>
<dbReference type="InterPro" id="IPR006137">
    <property type="entry name" value="NADH_UbQ_OxRdtase-like_20kDa"/>
</dbReference>
<dbReference type="Gene3D" id="3.40.50.12280">
    <property type="match status" value="1"/>
</dbReference>
<reference evidence="8 9" key="1">
    <citation type="submission" date="2016-02" db="EMBL/GenBank/DDBJ databases">
        <title>Draft Genome for Tepidibacillus decaturensis nov. sp. Strain Z9, an Anaerobic, Moderately Thermophilic and Heterotrophic Bacterium from Deep Subsurface of the Illinois Basin, USA.</title>
        <authorList>
            <person name="Dong Y."/>
            <person name="Chang J.Y."/>
            <person name="Sanford R."/>
            <person name="Fouke B.W."/>
        </authorList>
    </citation>
    <scope>NUCLEOTIDE SEQUENCE [LARGE SCALE GENOMIC DNA]</scope>
    <source>
        <strain evidence="8 9">Z9</strain>
    </source>
</reference>
<protein>
    <submittedName>
        <fullName evidence="8">Oxidoreductase</fullName>
    </submittedName>
</protein>
<dbReference type="Pfam" id="PF01058">
    <property type="entry name" value="Oxidored_q6"/>
    <property type="match status" value="1"/>
</dbReference>
<accession>A0A135L7V8</accession>
<dbReference type="Proteomes" id="UP000070352">
    <property type="component" value="Unassembled WGS sequence"/>
</dbReference>
<evidence type="ECO:0000256" key="2">
    <source>
        <dbReference type="ARBA" id="ARBA00009173"/>
    </source>
</evidence>
<comment type="similarity">
    <text evidence="2">Belongs to the complex I 20 kDa subunit family.</text>
</comment>
<comment type="cofactor">
    <cofactor evidence="1">
        <name>[4Fe-4S] cluster</name>
        <dbReference type="ChEBI" id="CHEBI:49883"/>
    </cofactor>
</comment>
<evidence type="ECO:0000256" key="4">
    <source>
        <dbReference type="ARBA" id="ARBA00022723"/>
    </source>
</evidence>
<keyword evidence="4" id="KW-0479">Metal-binding</keyword>
<sequence length="157" mass="17191">MFNKIWKTGKVTETDEHLQKISQGEKLSLHLRHLDAGSCNGCDFEIAHLSNPIYDIQQYGLDIVASPRHADGVLVTGSVTHNLYEAIKKTYEAVPEPKKVIAVGDCACGKGIIGSNYAQYSSVNEVLPVDIEIPGCPPSPKKIIDTIVREMSKKSKV</sequence>
<evidence type="ECO:0000256" key="6">
    <source>
        <dbReference type="ARBA" id="ARBA00023014"/>
    </source>
</evidence>
<evidence type="ECO:0000256" key="3">
    <source>
        <dbReference type="ARBA" id="ARBA00022485"/>
    </source>
</evidence>
<gene>
    <name evidence="8" type="ORF">U473_09145</name>
</gene>
<name>A0A135L7V8_9BACI</name>
<evidence type="ECO:0000256" key="5">
    <source>
        <dbReference type="ARBA" id="ARBA00023004"/>
    </source>
</evidence>
<dbReference type="PANTHER" id="PTHR42989:SF1">
    <property type="entry name" value="FORMATE HYDROGENLYASE SUBUNIT 7-RELATED"/>
    <property type="match status" value="1"/>
</dbReference>
<evidence type="ECO:0000313" key="9">
    <source>
        <dbReference type="Proteomes" id="UP000070352"/>
    </source>
</evidence>
<proteinExistence type="inferred from homology"/>
<evidence type="ECO:0000313" key="8">
    <source>
        <dbReference type="EMBL" id="KXG45066.1"/>
    </source>
</evidence>
<keyword evidence="5" id="KW-0408">Iron</keyword>
<evidence type="ECO:0000256" key="1">
    <source>
        <dbReference type="ARBA" id="ARBA00001966"/>
    </source>
</evidence>
<organism evidence="8 9">
    <name type="scientific">Tepidibacillus decaturensis</name>
    <dbReference type="NCBI Taxonomy" id="1413211"/>
    <lineage>
        <taxon>Bacteria</taxon>
        <taxon>Bacillati</taxon>
        <taxon>Bacillota</taxon>
        <taxon>Bacilli</taxon>
        <taxon>Bacillales</taxon>
        <taxon>Bacillaceae</taxon>
        <taxon>Tepidibacillus</taxon>
    </lineage>
</organism>
<dbReference type="EMBL" id="LSKU01000001">
    <property type="protein sequence ID" value="KXG45066.1"/>
    <property type="molecule type" value="Genomic_DNA"/>
</dbReference>
<keyword evidence="6" id="KW-0411">Iron-sulfur</keyword>
<dbReference type="SUPFAM" id="SSF56770">
    <property type="entry name" value="HydA/Nqo6-like"/>
    <property type="match status" value="1"/>
</dbReference>
<keyword evidence="3" id="KW-0004">4Fe-4S</keyword>
<dbReference type="STRING" id="1413211.U473_09145"/>
<dbReference type="GO" id="GO:0046872">
    <property type="term" value="F:metal ion binding"/>
    <property type="evidence" value="ECO:0007669"/>
    <property type="project" value="UniProtKB-KW"/>
</dbReference>
<dbReference type="InterPro" id="IPR052375">
    <property type="entry name" value="Complex_I_20kDa-like"/>
</dbReference>
<dbReference type="GO" id="GO:0051539">
    <property type="term" value="F:4 iron, 4 sulfur cluster binding"/>
    <property type="evidence" value="ECO:0007669"/>
    <property type="project" value="UniProtKB-KW"/>
</dbReference>
<keyword evidence="9" id="KW-1185">Reference proteome</keyword>